<comment type="caution">
    <text evidence="3">The sequence shown here is derived from an EMBL/GenBank/DDBJ whole genome shotgun (WGS) entry which is preliminary data.</text>
</comment>
<name>A0AAD9RTJ0_9HYME</name>
<evidence type="ECO:0000313" key="3">
    <source>
        <dbReference type="EMBL" id="KAK2585672.1"/>
    </source>
</evidence>
<dbReference type="EMBL" id="JAIFRP010000021">
    <property type="protein sequence ID" value="KAK2585672.1"/>
    <property type="molecule type" value="Genomic_DNA"/>
</dbReference>
<feature type="signal peptide" evidence="2">
    <location>
        <begin position="1"/>
        <end position="16"/>
    </location>
</feature>
<dbReference type="Proteomes" id="UP001258017">
    <property type="component" value="Unassembled WGS sequence"/>
</dbReference>
<evidence type="ECO:0000256" key="2">
    <source>
        <dbReference type="SAM" id="SignalP"/>
    </source>
</evidence>
<evidence type="ECO:0000256" key="1">
    <source>
        <dbReference type="SAM" id="MobiDB-lite"/>
    </source>
</evidence>
<sequence>MKLYMILYMLFVVANGEKKINLEDIERDNLKAESKSKSEGIHNDESKYSLKPETSQQHYQLSSGQYDSPVSQSTYVTPQSPQNIPQEEYRQPNKYSTNELSYQQQETLQPHDIQGLQQYAEYQLRDAAGLKNLPSSIYAQQQPIYQQDNQLQNFQIKALAEKLVRGQGKDNFYVDIPMGHFLSYYPHINLNGLHNAKVQPSHRELAQAQQFSIPFYTPYLTQKQFISPVKMTYQIIPQYALRQPYPVPSTIAHAYSKGPIYRTLPSKKQVAPSSLAPPVYEQQDQSYAQGKQFLYTQAYIAQPQQPQQHVSPVIYNQANTLYTQAAPLQADLYSRSPVYLQDNFLHGQVNQYSGQPEQSYLSPVTEQQQLPRQNLRQEESQSVSQNYVKVSDEPNTDFVPPQIPHQKFKPDVTQLVPVSSDHEDLPRAKEQVVGSEPRSLLDTYIPSNLIAAQDSARYQERPLQLESGFLPSKTNFVHYKKRKTTQ</sequence>
<dbReference type="AlphaFoldDB" id="A0AAD9RTJ0"/>
<reference evidence="3" key="1">
    <citation type="submission" date="2021-08" db="EMBL/GenBank/DDBJ databases">
        <authorList>
            <person name="Misof B."/>
            <person name="Oliver O."/>
            <person name="Podsiadlowski L."/>
            <person name="Donath A."/>
            <person name="Peters R."/>
            <person name="Mayer C."/>
            <person name="Rust J."/>
            <person name="Gunkel S."/>
            <person name="Lesny P."/>
            <person name="Martin S."/>
            <person name="Oeyen J.P."/>
            <person name="Petersen M."/>
            <person name="Panagiotis P."/>
            <person name="Wilbrandt J."/>
            <person name="Tanja T."/>
        </authorList>
    </citation>
    <scope>NUCLEOTIDE SEQUENCE</scope>
    <source>
        <strain evidence="3">GBR_01_08_01A</strain>
        <tissue evidence="3">Thorax + abdomen</tissue>
    </source>
</reference>
<reference evidence="3" key="2">
    <citation type="journal article" date="2023" name="Commun. Biol.">
        <title>Intrasexual cuticular hydrocarbon dimorphism in a wasp sheds light on hydrocarbon biosynthesis genes in Hymenoptera.</title>
        <authorList>
            <person name="Moris V.C."/>
            <person name="Podsiadlowski L."/>
            <person name="Martin S."/>
            <person name="Oeyen J.P."/>
            <person name="Donath A."/>
            <person name="Petersen M."/>
            <person name="Wilbrandt J."/>
            <person name="Misof B."/>
            <person name="Liedtke D."/>
            <person name="Thamm M."/>
            <person name="Scheiner R."/>
            <person name="Schmitt T."/>
            <person name="Niehuis O."/>
        </authorList>
    </citation>
    <scope>NUCLEOTIDE SEQUENCE</scope>
    <source>
        <strain evidence="3">GBR_01_08_01A</strain>
    </source>
</reference>
<feature type="compositionally biased region" description="Basic and acidic residues" evidence="1">
    <location>
        <begin position="32"/>
        <end position="50"/>
    </location>
</feature>
<protein>
    <recommendedName>
        <fullName evidence="5">Hexamerin</fullName>
    </recommendedName>
</protein>
<accession>A0AAD9RTJ0</accession>
<feature type="region of interest" description="Disordered" evidence="1">
    <location>
        <begin position="373"/>
        <end position="401"/>
    </location>
</feature>
<keyword evidence="4" id="KW-1185">Reference proteome</keyword>
<evidence type="ECO:0008006" key="5">
    <source>
        <dbReference type="Google" id="ProtNLM"/>
    </source>
</evidence>
<dbReference type="EMBL" id="JAIFRP010000021">
    <property type="protein sequence ID" value="KAK2585673.1"/>
    <property type="molecule type" value="Genomic_DNA"/>
</dbReference>
<keyword evidence="2" id="KW-0732">Signal</keyword>
<gene>
    <name evidence="3" type="ORF">KPH14_010288</name>
</gene>
<feature type="chain" id="PRO_5042442577" description="Hexamerin" evidence="2">
    <location>
        <begin position="17"/>
        <end position="486"/>
    </location>
</feature>
<feature type="region of interest" description="Disordered" evidence="1">
    <location>
        <begin position="32"/>
        <end position="88"/>
    </location>
</feature>
<proteinExistence type="predicted"/>
<organism evidence="3 4">
    <name type="scientific">Odynerus spinipes</name>
    <dbReference type="NCBI Taxonomy" id="1348599"/>
    <lineage>
        <taxon>Eukaryota</taxon>
        <taxon>Metazoa</taxon>
        <taxon>Ecdysozoa</taxon>
        <taxon>Arthropoda</taxon>
        <taxon>Hexapoda</taxon>
        <taxon>Insecta</taxon>
        <taxon>Pterygota</taxon>
        <taxon>Neoptera</taxon>
        <taxon>Endopterygota</taxon>
        <taxon>Hymenoptera</taxon>
        <taxon>Apocrita</taxon>
        <taxon>Aculeata</taxon>
        <taxon>Vespoidea</taxon>
        <taxon>Vespidae</taxon>
        <taxon>Eumeninae</taxon>
        <taxon>Odynerus</taxon>
    </lineage>
</organism>
<evidence type="ECO:0000313" key="4">
    <source>
        <dbReference type="Proteomes" id="UP001258017"/>
    </source>
</evidence>
<feature type="compositionally biased region" description="Polar residues" evidence="1">
    <location>
        <begin position="373"/>
        <end position="388"/>
    </location>
</feature>
<feature type="compositionally biased region" description="Polar residues" evidence="1">
    <location>
        <begin position="52"/>
        <end position="85"/>
    </location>
</feature>